<feature type="transmembrane region" description="Helical" evidence="8">
    <location>
        <begin position="37"/>
        <end position="62"/>
    </location>
</feature>
<protein>
    <submittedName>
        <fullName evidence="10">Glycosyltransferase family 39 protein</fullName>
        <ecNumber evidence="10">2.4.-.-</ecNumber>
    </submittedName>
</protein>
<name>A0ABT2FTR8_9CORY</name>
<dbReference type="PANTHER" id="PTHR33908">
    <property type="entry name" value="MANNOSYLTRANSFERASE YKCB-RELATED"/>
    <property type="match status" value="1"/>
</dbReference>
<keyword evidence="6 8" id="KW-1133">Transmembrane helix</keyword>
<evidence type="ECO:0000256" key="2">
    <source>
        <dbReference type="ARBA" id="ARBA00022475"/>
    </source>
</evidence>
<accession>A0ABT2FTR8</accession>
<keyword evidence="7 8" id="KW-0472">Membrane</keyword>
<proteinExistence type="predicted"/>
<evidence type="ECO:0000313" key="10">
    <source>
        <dbReference type="EMBL" id="MCS5478359.1"/>
    </source>
</evidence>
<dbReference type="RefSeq" id="WP_259426384.1">
    <property type="nucleotide sequence ID" value="NZ_JANWTC010000001.1"/>
</dbReference>
<dbReference type="EMBL" id="JANWTC010000001">
    <property type="protein sequence ID" value="MCS5478359.1"/>
    <property type="molecule type" value="Genomic_DNA"/>
</dbReference>
<feature type="transmembrane region" description="Helical" evidence="8">
    <location>
        <begin position="304"/>
        <end position="325"/>
    </location>
</feature>
<feature type="transmembrane region" description="Helical" evidence="8">
    <location>
        <begin position="332"/>
        <end position="352"/>
    </location>
</feature>
<dbReference type="GO" id="GO:0016757">
    <property type="term" value="F:glycosyltransferase activity"/>
    <property type="evidence" value="ECO:0007669"/>
    <property type="project" value="UniProtKB-KW"/>
</dbReference>
<evidence type="ECO:0000256" key="4">
    <source>
        <dbReference type="ARBA" id="ARBA00022679"/>
    </source>
</evidence>
<evidence type="ECO:0000313" key="11">
    <source>
        <dbReference type="Proteomes" id="UP001205965"/>
    </source>
</evidence>
<comment type="caution">
    <text evidence="10">The sequence shown here is derived from an EMBL/GenBank/DDBJ whole genome shotgun (WGS) entry which is preliminary data.</text>
</comment>
<evidence type="ECO:0000256" key="5">
    <source>
        <dbReference type="ARBA" id="ARBA00022692"/>
    </source>
</evidence>
<feature type="transmembrane region" description="Helical" evidence="8">
    <location>
        <begin position="358"/>
        <end position="376"/>
    </location>
</feature>
<dbReference type="InterPro" id="IPR050297">
    <property type="entry name" value="LipidA_mod_glycosyltrf_83"/>
</dbReference>
<dbReference type="Proteomes" id="UP001205965">
    <property type="component" value="Unassembled WGS sequence"/>
</dbReference>
<keyword evidence="4 10" id="KW-0808">Transferase</keyword>
<dbReference type="PANTHER" id="PTHR33908:SF11">
    <property type="entry name" value="MEMBRANE PROTEIN"/>
    <property type="match status" value="1"/>
</dbReference>
<feature type="transmembrane region" description="Helical" evidence="8">
    <location>
        <begin position="242"/>
        <end position="263"/>
    </location>
</feature>
<evidence type="ECO:0000256" key="7">
    <source>
        <dbReference type="ARBA" id="ARBA00023136"/>
    </source>
</evidence>
<dbReference type="InterPro" id="IPR038731">
    <property type="entry name" value="RgtA/B/C-like"/>
</dbReference>
<organism evidence="10 11">
    <name type="scientific">Corynebacterium lemuris</name>
    <dbReference type="NCBI Taxonomy" id="1859292"/>
    <lineage>
        <taxon>Bacteria</taxon>
        <taxon>Bacillati</taxon>
        <taxon>Actinomycetota</taxon>
        <taxon>Actinomycetes</taxon>
        <taxon>Mycobacteriales</taxon>
        <taxon>Corynebacteriaceae</taxon>
        <taxon>Corynebacterium</taxon>
    </lineage>
</organism>
<feature type="transmembrane region" description="Helical" evidence="8">
    <location>
        <begin position="214"/>
        <end position="230"/>
    </location>
</feature>
<evidence type="ECO:0000256" key="6">
    <source>
        <dbReference type="ARBA" id="ARBA00022989"/>
    </source>
</evidence>
<evidence type="ECO:0000256" key="8">
    <source>
        <dbReference type="SAM" id="Phobius"/>
    </source>
</evidence>
<evidence type="ECO:0000259" key="9">
    <source>
        <dbReference type="Pfam" id="PF13231"/>
    </source>
</evidence>
<comment type="subcellular location">
    <subcellularLocation>
        <location evidence="1">Cell membrane</location>
        <topology evidence="1">Multi-pass membrane protein</topology>
    </subcellularLocation>
</comment>
<feature type="transmembrane region" description="Helical" evidence="8">
    <location>
        <begin position="82"/>
        <end position="103"/>
    </location>
</feature>
<keyword evidence="3 10" id="KW-0328">Glycosyltransferase</keyword>
<gene>
    <name evidence="10" type="ORF">NYP18_01685</name>
</gene>
<feature type="domain" description="Glycosyltransferase RgtA/B/C/D-like" evidence="9">
    <location>
        <begin position="116"/>
        <end position="253"/>
    </location>
</feature>
<keyword evidence="5 8" id="KW-0812">Transmembrane</keyword>
<evidence type="ECO:0000256" key="3">
    <source>
        <dbReference type="ARBA" id="ARBA00022676"/>
    </source>
</evidence>
<keyword evidence="2" id="KW-1003">Cell membrane</keyword>
<dbReference type="EC" id="2.4.-.-" evidence="10"/>
<keyword evidence="11" id="KW-1185">Reference proteome</keyword>
<dbReference type="Pfam" id="PF13231">
    <property type="entry name" value="PMT_2"/>
    <property type="match status" value="1"/>
</dbReference>
<feature type="transmembrane region" description="Helical" evidence="8">
    <location>
        <begin position="115"/>
        <end position="136"/>
    </location>
</feature>
<sequence length="581" mass="62645">MATTRSTPRLPLLSPVPPTTTVPGFPERRGWRRQADVAFVFYLAVYLVMAVWLALDVGYVLGDALSRTQGALSVLYSRNPDLSVIGFIFTPLTTIAQLPFVALSPWVPELTRAGLAGAVVSALFMAGAVREVWLIAGERNVRHWFAVCATTLFALNPMIVLYGAVGMSEAPFVFATLWATRRLIRWSSTDDVHDLIAAGFALALAFLARYDALVMAFAAMLTVGVLAWLGRRRIGRTDCIGFAVLDMIVLVWPIGLAFLTWTVSSWLTTGELLAQFTSTAGNAAIIAAAGGGATGLPALSEASFRSFLVAPALLGVLAVAVVLSVRRRDPETVFPVVMMLTVIVFQIVTYAAGSTFGLLRFFIAGIPLTIVLLIQLHAPAGRFRSLRPGATYRDRSALVPLTPAVAVTMSALALSGTLLTAGAMTSQKWAPQEFALRQAVPGVDTGTLAEQGDRERVLRTFSTEAHIARHLDAMGLDEGEVLVSTTYGFAVLTASENQRQFVIPSDTDFITVLNRPAQSGVRFLLVHPAEGRGALDPVNLRYPGIYETGSHIATLELEFPNQGEGQPDWRLYRVLSTPDSP</sequence>
<reference evidence="10 11" key="1">
    <citation type="submission" date="2022-08" db="EMBL/GenBank/DDBJ databases">
        <title>YIM 101645 draft genome.</title>
        <authorList>
            <person name="Chen X."/>
        </authorList>
    </citation>
    <scope>NUCLEOTIDE SEQUENCE [LARGE SCALE GENOMIC DNA]</scope>
    <source>
        <strain evidence="10 11">YIM 101645</strain>
    </source>
</reference>
<evidence type="ECO:0000256" key="1">
    <source>
        <dbReference type="ARBA" id="ARBA00004651"/>
    </source>
</evidence>
<feature type="transmembrane region" description="Helical" evidence="8">
    <location>
        <begin position="397"/>
        <end position="419"/>
    </location>
</feature>